<evidence type="ECO:0000256" key="8">
    <source>
        <dbReference type="ARBA" id="ARBA00030802"/>
    </source>
</evidence>
<feature type="repeat" description="ANK" evidence="9">
    <location>
        <begin position="40"/>
        <end position="72"/>
    </location>
</feature>
<dbReference type="PANTHER" id="PTHR15263:SF1">
    <property type="entry name" value="NF-KAPPA-B INHIBITOR-LIKE PROTEIN 1"/>
    <property type="match status" value="1"/>
</dbReference>
<proteinExistence type="predicted"/>
<dbReference type="InterPro" id="IPR036770">
    <property type="entry name" value="Ankyrin_rpt-contain_sf"/>
</dbReference>
<evidence type="ECO:0000256" key="7">
    <source>
        <dbReference type="ARBA" id="ARBA00030621"/>
    </source>
</evidence>
<dbReference type="PROSITE" id="PS50088">
    <property type="entry name" value="ANK_REPEAT"/>
    <property type="match status" value="1"/>
</dbReference>
<keyword evidence="5 9" id="KW-0040">ANK repeat</keyword>
<evidence type="ECO:0000256" key="4">
    <source>
        <dbReference type="ARBA" id="ARBA00022737"/>
    </source>
</evidence>
<dbReference type="GO" id="GO:0043124">
    <property type="term" value="P:negative regulation of canonical NF-kappaB signal transduction"/>
    <property type="evidence" value="ECO:0007669"/>
    <property type="project" value="InterPro"/>
</dbReference>
<evidence type="ECO:0000256" key="6">
    <source>
        <dbReference type="ARBA" id="ARBA00023242"/>
    </source>
</evidence>
<evidence type="ECO:0000256" key="3">
    <source>
        <dbReference type="ARBA" id="ARBA00022553"/>
    </source>
</evidence>
<keyword evidence="6" id="KW-0539">Nucleus</keyword>
<dbReference type="PROSITE" id="PS50297">
    <property type="entry name" value="ANK_REP_REGION"/>
    <property type="match status" value="1"/>
</dbReference>
<dbReference type="InterPro" id="IPR038753">
    <property type="entry name" value="NFKBIL1"/>
</dbReference>
<evidence type="ECO:0000256" key="1">
    <source>
        <dbReference type="ARBA" id="ARBA00004123"/>
    </source>
</evidence>
<comment type="subcellular location">
    <subcellularLocation>
        <location evidence="1">Nucleus</location>
    </subcellularLocation>
</comment>
<keyword evidence="3" id="KW-0597">Phosphoprotein</keyword>
<organism evidence="10 11">
    <name type="scientific">Mugilogobius chulae</name>
    <name type="common">yellowstripe goby</name>
    <dbReference type="NCBI Taxonomy" id="88201"/>
    <lineage>
        <taxon>Eukaryota</taxon>
        <taxon>Metazoa</taxon>
        <taxon>Chordata</taxon>
        <taxon>Craniata</taxon>
        <taxon>Vertebrata</taxon>
        <taxon>Euteleostomi</taxon>
        <taxon>Actinopterygii</taxon>
        <taxon>Neopterygii</taxon>
        <taxon>Teleostei</taxon>
        <taxon>Neoteleostei</taxon>
        <taxon>Acanthomorphata</taxon>
        <taxon>Gobiaria</taxon>
        <taxon>Gobiiformes</taxon>
        <taxon>Gobioidei</taxon>
        <taxon>Gobiidae</taxon>
        <taxon>Gobionellinae</taxon>
        <taxon>Mugilogobius</taxon>
    </lineage>
</organism>
<dbReference type="PANTHER" id="PTHR15263">
    <property type="entry name" value="I-KAPPA-B-LIKE PROTEIN IKBL"/>
    <property type="match status" value="1"/>
</dbReference>
<dbReference type="InterPro" id="IPR002110">
    <property type="entry name" value="Ankyrin_rpt"/>
</dbReference>
<dbReference type="Proteomes" id="UP001460270">
    <property type="component" value="Unassembled WGS sequence"/>
</dbReference>
<dbReference type="Gene3D" id="1.25.40.20">
    <property type="entry name" value="Ankyrin repeat-containing domain"/>
    <property type="match status" value="1"/>
</dbReference>
<comment type="caution">
    <text evidence="10">The sequence shown here is derived from an EMBL/GenBank/DDBJ whole genome shotgun (WGS) entry which is preliminary data.</text>
</comment>
<gene>
    <name evidence="10" type="ORF">WMY93_021054</name>
</gene>
<accession>A0AAW0NJM6</accession>
<dbReference type="SUPFAM" id="SSF48403">
    <property type="entry name" value="Ankyrin repeat"/>
    <property type="match status" value="1"/>
</dbReference>
<evidence type="ECO:0000313" key="10">
    <source>
        <dbReference type="EMBL" id="KAK7895729.1"/>
    </source>
</evidence>
<sequence>MVSHRQKRVWKYIEEGSLLKLKSYLKKHRDVELNFSQGRRQRSPLHLACCLGDDAVLRLLLKHGAQVLLKDRKGDTALHTAAGRALKHGKTAYDDLVVP</sequence>
<evidence type="ECO:0000256" key="2">
    <source>
        <dbReference type="ARBA" id="ARBA00014259"/>
    </source>
</evidence>
<reference evidence="11" key="1">
    <citation type="submission" date="2024-04" db="EMBL/GenBank/DDBJ databases">
        <title>Salinicola lusitanus LLJ914,a marine bacterium isolated from the Okinawa Trough.</title>
        <authorList>
            <person name="Li J."/>
        </authorList>
    </citation>
    <scope>NUCLEOTIDE SEQUENCE [LARGE SCALE GENOMIC DNA]</scope>
</reference>
<dbReference type="GO" id="GO:0005634">
    <property type="term" value="C:nucleus"/>
    <property type="evidence" value="ECO:0007669"/>
    <property type="project" value="UniProtKB-SubCell"/>
</dbReference>
<name>A0AAW0NJM6_9GOBI</name>
<evidence type="ECO:0000256" key="5">
    <source>
        <dbReference type="ARBA" id="ARBA00023043"/>
    </source>
</evidence>
<keyword evidence="11" id="KW-1185">Reference proteome</keyword>
<evidence type="ECO:0000256" key="9">
    <source>
        <dbReference type="PROSITE-ProRule" id="PRU00023"/>
    </source>
</evidence>
<protein>
    <recommendedName>
        <fullName evidence="2">NF-kappa-B inhibitor-like protein 1</fullName>
    </recommendedName>
    <alternativeName>
        <fullName evidence="7">Inhibitor of kappa B-like protein</fullName>
    </alternativeName>
    <alternativeName>
        <fullName evidence="8">Nuclear factor of kappa light polypeptide gene enhancer in B-cells inhibitor-like 1</fullName>
    </alternativeName>
</protein>
<dbReference type="AlphaFoldDB" id="A0AAW0NJM6"/>
<evidence type="ECO:0000313" key="11">
    <source>
        <dbReference type="Proteomes" id="UP001460270"/>
    </source>
</evidence>
<keyword evidence="4" id="KW-0677">Repeat</keyword>
<dbReference type="Pfam" id="PF12796">
    <property type="entry name" value="Ank_2"/>
    <property type="match status" value="1"/>
</dbReference>
<dbReference type="SMART" id="SM00248">
    <property type="entry name" value="ANK"/>
    <property type="match status" value="1"/>
</dbReference>
<dbReference type="EMBL" id="JBBPFD010000015">
    <property type="protein sequence ID" value="KAK7895729.1"/>
    <property type="molecule type" value="Genomic_DNA"/>
</dbReference>